<keyword evidence="2 7" id="KW-0963">Cytoplasm</keyword>
<dbReference type="HAMAP" id="MF_01008">
    <property type="entry name" value="MraZ"/>
    <property type="match status" value="1"/>
</dbReference>
<sequence length="153" mass="17824">MLQFLGNIEAKIDAKARLFVPASFRKILQSCDQNTLILRKDLFQNCLVLYPLVVWEEEVAKLRSRLNRWDMEQQALFRQFVVDAERLEMDTNGRILIPKRYCQMVGIITDVRFLGVDNTIEIWTNDALDKTLIPAEEFSARIQALMNNSSQND</sequence>
<dbReference type="InterPro" id="IPR003444">
    <property type="entry name" value="MraZ"/>
</dbReference>
<reference evidence="9" key="1">
    <citation type="submission" date="2016-04" db="EMBL/GenBank/DDBJ databases">
        <authorList>
            <person name="Evans L.H."/>
            <person name="Alamgir A."/>
            <person name="Owens N."/>
            <person name="Weber N.D."/>
            <person name="Virtaneva K."/>
            <person name="Barbian K."/>
            <person name="Babar A."/>
            <person name="Rosenke K."/>
        </authorList>
    </citation>
    <scope>NUCLEOTIDE SEQUENCE</scope>
    <source>
        <strain evidence="9">86-2</strain>
    </source>
</reference>
<gene>
    <name evidence="7 9" type="primary">mraZ</name>
    <name evidence="9" type="ORF">KL86DYS2_12659</name>
</gene>
<evidence type="ECO:0000256" key="2">
    <source>
        <dbReference type="ARBA" id="ARBA00022490"/>
    </source>
</evidence>
<dbReference type="CDD" id="cd16320">
    <property type="entry name" value="MraZ_N"/>
    <property type="match status" value="1"/>
</dbReference>
<dbReference type="PANTHER" id="PTHR34701">
    <property type="entry name" value="TRANSCRIPTIONAL REGULATOR MRAZ"/>
    <property type="match status" value="1"/>
</dbReference>
<feature type="domain" description="SpoVT-AbrB" evidence="8">
    <location>
        <begin position="84"/>
        <end position="127"/>
    </location>
</feature>
<dbReference type="InterPro" id="IPR007159">
    <property type="entry name" value="SpoVT-AbrB_dom"/>
</dbReference>
<organism evidence="9">
    <name type="scientific">uncultured Dysgonomonas sp</name>
    <dbReference type="NCBI Taxonomy" id="206096"/>
    <lineage>
        <taxon>Bacteria</taxon>
        <taxon>Pseudomonadati</taxon>
        <taxon>Bacteroidota</taxon>
        <taxon>Bacteroidia</taxon>
        <taxon>Bacteroidales</taxon>
        <taxon>Dysgonomonadaceae</taxon>
        <taxon>Dysgonomonas</taxon>
        <taxon>environmental samples</taxon>
    </lineage>
</organism>
<keyword evidence="6 7" id="KW-0804">Transcription</keyword>
<comment type="similarity">
    <text evidence="7">Belongs to the MraZ family.</text>
</comment>
<dbReference type="RefSeq" id="WP_135106757.1">
    <property type="nucleotide sequence ID" value="NZ_CABTJG010000023.1"/>
</dbReference>
<dbReference type="GO" id="GO:0009295">
    <property type="term" value="C:nucleoid"/>
    <property type="evidence" value="ECO:0007669"/>
    <property type="project" value="UniProtKB-SubCell"/>
</dbReference>
<keyword evidence="3" id="KW-0677">Repeat</keyword>
<dbReference type="PROSITE" id="PS51740">
    <property type="entry name" value="SPOVT_ABRB"/>
    <property type="match status" value="1"/>
</dbReference>
<keyword evidence="4 7" id="KW-0805">Transcription regulation</keyword>
<dbReference type="InterPro" id="IPR038619">
    <property type="entry name" value="MraZ_sf"/>
</dbReference>
<evidence type="ECO:0000256" key="1">
    <source>
        <dbReference type="ARBA" id="ARBA00013860"/>
    </source>
</evidence>
<dbReference type="GO" id="GO:0003700">
    <property type="term" value="F:DNA-binding transcription factor activity"/>
    <property type="evidence" value="ECO:0007669"/>
    <property type="project" value="UniProtKB-UniRule"/>
</dbReference>
<evidence type="ECO:0000259" key="8">
    <source>
        <dbReference type="PROSITE" id="PS51740"/>
    </source>
</evidence>
<evidence type="ECO:0000256" key="4">
    <source>
        <dbReference type="ARBA" id="ARBA00023015"/>
    </source>
</evidence>
<dbReference type="SUPFAM" id="SSF89447">
    <property type="entry name" value="AbrB/MazE/MraZ-like"/>
    <property type="match status" value="1"/>
</dbReference>
<evidence type="ECO:0000313" key="9">
    <source>
        <dbReference type="EMBL" id="SBW04703.1"/>
    </source>
</evidence>
<keyword evidence="5 7" id="KW-0238">DNA-binding</keyword>
<dbReference type="CDD" id="cd16321">
    <property type="entry name" value="MraZ_C"/>
    <property type="match status" value="1"/>
</dbReference>
<accession>A0A212JZ52</accession>
<comment type="subcellular location">
    <subcellularLocation>
        <location evidence="7">Cytoplasm</location>
        <location evidence="7">Nucleoid</location>
    </subcellularLocation>
</comment>
<dbReference type="Pfam" id="PF02381">
    <property type="entry name" value="MraZ"/>
    <property type="match status" value="2"/>
</dbReference>
<dbReference type="InterPro" id="IPR035644">
    <property type="entry name" value="MraZ_C"/>
</dbReference>
<evidence type="ECO:0000256" key="7">
    <source>
        <dbReference type="HAMAP-Rule" id="MF_01008"/>
    </source>
</evidence>
<dbReference type="AlphaFoldDB" id="A0A212JZ52"/>
<evidence type="ECO:0000256" key="3">
    <source>
        <dbReference type="ARBA" id="ARBA00022737"/>
    </source>
</evidence>
<dbReference type="PANTHER" id="PTHR34701:SF1">
    <property type="entry name" value="TRANSCRIPTIONAL REGULATOR MRAZ"/>
    <property type="match status" value="1"/>
</dbReference>
<dbReference type="GO" id="GO:2000143">
    <property type="term" value="P:negative regulation of DNA-templated transcription initiation"/>
    <property type="evidence" value="ECO:0007669"/>
    <property type="project" value="TreeGrafter"/>
</dbReference>
<comment type="subunit">
    <text evidence="7">Forms oligomers.</text>
</comment>
<proteinExistence type="inferred from homology"/>
<dbReference type="GO" id="GO:0005737">
    <property type="term" value="C:cytoplasm"/>
    <property type="evidence" value="ECO:0007669"/>
    <property type="project" value="UniProtKB-UniRule"/>
</dbReference>
<dbReference type="GO" id="GO:0000976">
    <property type="term" value="F:transcription cis-regulatory region binding"/>
    <property type="evidence" value="ECO:0007669"/>
    <property type="project" value="TreeGrafter"/>
</dbReference>
<protein>
    <recommendedName>
        <fullName evidence="1 7">Transcriptional regulator MraZ</fullName>
    </recommendedName>
</protein>
<dbReference type="EMBL" id="FLUL01000001">
    <property type="protein sequence ID" value="SBW04703.1"/>
    <property type="molecule type" value="Genomic_DNA"/>
</dbReference>
<dbReference type="InterPro" id="IPR035642">
    <property type="entry name" value="MraZ_N"/>
</dbReference>
<name>A0A212JZ52_9BACT</name>
<dbReference type="InterPro" id="IPR037914">
    <property type="entry name" value="SpoVT-AbrB_sf"/>
</dbReference>
<dbReference type="Gene3D" id="3.40.1550.20">
    <property type="entry name" value="Transcriptional regulator MraZ domain"/>
    <property type="match status" value="1"/>
</dbReference>
<dbReference type="InterPro" id="IPR020603">
    <property type="entry name" value="MraZ_dom"/>
</dbReference>
<evidence type="ECO:0000256" key="5">
    <source>
        <dbReference type="ARBA" id="ARBA00023125"/>
    </source>
</evidence>
<evidence type="ECO:0000256" key="6">
    <source>
        <dbReference type="ARBA" id="ARBA00023163"/>
    </source>
</evidence>